<accession>A0A7J9CS18</accession>
<evidence type="ECO:0000313" key="2">
    <source>
        <dbReference type="Proteomes" id="UP000593579"/>
    </source>
</evidence>
<dbReference type="EMBL" id="JABEZY010000013">
    <property type="protein sequence ID" value="MBA0751290.1"/>
    <property type="molecule type" value="Genomic_DNA"/>
</dbReference>
<keyword evidence="2" id="KW-1185">Reference proteome</keyword>
<protein>
    <submittedName>
        <fullName evidence="1">Uncharacterized protein</fullName>
    </submittedName>
</protein>
<evidence type="ECO:0000313" key="1">
    <source>
        <dbReference type="EMBL" id="MBA0751290.1"/>
    </source>
</evidence>
<dbReference type="Proteomes" id="UP000593579">
    <property type="component" value="Unassembled WGS sequence"/>
</dbReference>
<gene>
    <name evidence="1" type="ORF">Gogos_000225</name>
</gene>
<reference evidence="1 2" key="1">
    <citation type="journal article" date="2019" name="Genome Biol. Evol.">
        <title>Insights into the evolution of the New World diploid cottons (Gossypium, subgenus Houzingenia) based on genome sequencing.</title>
        <authorList>
            <person name="Grover C.E."/>
            <person name="Arick M.A. 2nd"/>
            <person name="Thrash A."/>
            <person name="Conover J.L."/>
            <person name="Sanders W.S."/>
            <person name="Peterson D.G."/>
            <person name="Frelichowski J.E."/>
            <person name="Scheffler J.A."/>
            <person name="Scheffler B.E."/>
            <person name="Wendel J.F."/>
        </authorList>
    </citation>
    <scope>NUCLEOTIDE SEQUENCE [LARGE SCALE GENOMIC DNA]</scope>
    <source>
        <strain evidence="1">5</strain>
        <tissue evidence="1">Leaf</tissue>
    </source>
</reference>
<dbReference type="AlphaFoldDB" id="A0A7J9CS18"/>
<sequence>MLSTTMVGGWGRSLGDRDLNIGFILKLPETRLLTPFLD</sequence>
<proteinExistence type="predicted"/>
<organism evidence="1 2">
    <name type="scientific">Gossypium gossypioides</name>
    <name type="common">Mexican cotton</name>
    <name type="synonym">Selera gossypioides</name>
    <dbReference type="NCBI Taxonomy" id="34282"/>
    <lineage>
        <taxon>Eukaryota</taxon>
        <taxon>Viridiplantae</taxon>
        <taxon>Streptophyta</taxon>
        <taxon>Embryophyta</taxon>
        <taxon>Tracheophyta</taxon>
        <taxon>Spermatophyta</taxon>
        <taxon>Magnoliopsida</taxon>
        <taxon>eudicotyledons</taxon>
        <taxon>Gunneridae</taxon>
        <taxon>Pentapetalae</taxon>
        <taxon>rosids</taxon>
        <taxon>malvids</taxon>
        <taxon>Malvales</taxon>
        <taxon>Malvaceae</taxon>
        <taxon>Malvoideae</taxon>
        <taxon>Gossypium</taxon>
    </lineage>
</organism>
<comment type="caution">
    <text evidence="1">The sequence shown here is derived from an EMBL/GenBank/DDBJ whole genome shotgun (WGS) entry which is preliminary data.</text>
</comment>
<name>A0A7J9CS18_GOSGO</name>